<evidence type="ECO:0000313" key="1">
    <source>
        <dbReference type="EMBL" id="KKM87555.1"/>
    </source>
</evidence>
<name>A0A0F9NFP0_9ZZZZ</name>
<sequence length="134" mass="16068">MKYASGRIFDSYTTSYKISNSQYLFISKLHQENYIVSFAEFFRFCLMIFLHDKRNDESYVPQWFSDYKNFENKKAKNVSFKMLTKIRDKMDLFVLKMNTKFPNKKFTRSDLLRDSIDFAVSYFVTLDEIGVLMG</sequence>
<dbReference type="AlphaFoldDB" id="A0A0F9NFP0"/>
<proteinExistence type="predicted"/>
<accession>A0A0F9NFP0</accession>
<gene>
    <name evidence="1" type="ORF">LCGC14_1267810</name>
</gene>
<dbReference type="EMBL" id="LAZR01007085">
    <property type="protein sequence ID" value="KKM87555.1"/>
    <property type="molecule type" value="Genomic_DNA"/>
</dbReference>
<organism evidence="1">
    <name type="scientific">marine sediment metagenome</name>
    <dbReference type="NCBI Taxonomy" id="412755"/>
    <lineage>
        <taxon>unclassified sequences</taxon>
        <taxon>metagenomes</taxon>
        <taxon>ecological metagenomes</taxon>
    </lineage>
</organism>
<reference evidence="1" key="1">
    <citation type="journal article" date="2015" name="Nature">
        <title>Complex archaea that bridge the gap between prokaryotes and eukaryotes.</title>
        <authorList>
            <person name="Spang A."/>
            <person name="Saw J.H."/>
            <person name="Jorgensen S.L."/>
            <person name="Zaremba-Niedzwiedzka K."/>
            <person name="Martijn J."/>
            <person name="Lind A.E."/>
            <person name="van Eijk R."/>
            <person name="Schleper C."/>
            <person name="Guy L."/>
            <person name="Ettema T.J."/>
        </authorList>
    </citation>
    <scope>NUCLEOTIDE SEQUENCE</scope>
</reference>
<protein>
    <submittedName>
        <fullName evidence="1">Uncharacterized protein</fullName>
    </submittedName>
</protein>
<comment type="caution">
    <text evidence="1">The sequence shown here is derived from an EMBL/GenBank/DDBJ whole genome shotgun (WGS) entry which is preliminary data.</text>
</comment>